<feature type="binding site" evidence="9">
    <location>
        <position position="80"/>
    </location>
    <ligand>
        <name>S-adenosyl-L-methionine</name>
        <dbReference type="ChEBI" id="CHEBI:59789"/>
    </ligand>
</feature>
<evidence type="ECO:0000313" key="15">
    <source>
        <dbReference type="Proteomes" id="UP000789375"/>
    </source>
</evidence>
<evidence type="ECO:0000256" key="9">
    <source>
        <dbReference type="PROSITE-ProRule" id="PRU01026"/>
    </source>
</evidence>
<evidence type="ECO:0000256" key="7">
    <source>
        <dbReference type="ARBA" id="ARBA00022884"/>
    </source>
</evidence>
<dbReference type="Pfam" id="PF00398">
    <property type="entry name" value="RrnaAD"/>
    <property type="match status" value="1"/>
</dbReference>
<dbReference type="Gene3D" id="3.40.50.150">
    <property type="entry name" value="Vaccinia Virus protein VP39"/>
    <property type="match status" value="1"/>
</dbReference>
<dbReference type="SMART" id="SM00650">
    <property type="entry name" value="rADc"/>
    <property type="match status" value="1"/>
</dbReference>
<evidence type="ECO:0000259" key="12">
    <source>
        <dbReference type="PROSITE" id="PS50192"/>
    </source>
</evidence>
<feature type="binding site" evidence="9">
    <location>
        <position position="58"/>
    </location>
    <ligand>
        <name>S-adenosyl-L-methionine</name>
        <dbReference type="ChEBI" id="CHEBI:59789"/>
    </ligand>
</feature>
<evidence type="ECO:0000256" key="6">
    <source>
        <dbReference type="ARBA" id="ARBA00022691"/>
    </source>
</evidence>
<dbReference type="EMBL" id="CAJVPP010000571">
    <property type="protein sequence ID" value="CAG8494354.1"/>
    <property type="molecule type" value="Genomic_DNA"/>
</dbReference>
<keyword evidence="4 9" id="KW-0489">Methyltransferase</keyword>
<evidence type="ECO:0000256" key="5">
    <source>
        <dbReference type="ARBA" id="ARBA00022679"/>
    </source>
</evidence>
<feature type="compositionally biased region" description="Basic and acidic residues" evidence="11">
    <location>
        <begin position="282"/>
        <end position="293"/>
    </location>
</feature>
<comment type="similarity">
    <text evidence="9">Belongs to the class I-like SAM-binding methyltransferase superfamily. rRNA adenine N(6)-methyltransferase family.</text>
</comment>
<keyword evidence="6 9" id="KW-0949">S-adenosyl-L-methionine</keyword>
<dbReference type="PROSITE" id="PS51689">
    <property type="entry name" value="SAM_RNA_A_N6_MT"/>
    <property type="match status" value="1"/>
</dbReference>
<dbReference type="PROSITE" id="PS50192">
    <property type="entry name" value="T_SNARE"/>
    <property type="match status" value="1"/>
</dbReference>
<dbReference type="InterPro" id="IPR001737">
    <property type="entry name" value="KsgA/Erm"/>
</dbReference>
<evidence type="ECO:0000313" key="14">
    <source>
        <dbReference type="EMBL" id="CAG8494354.1"/>
    </source>
</evidence>
<proteinExistence type="inferred from homology"/>
<dbReference type="InterPro" id="IPR006012">
    <property type="entry name" value="Syntaxin/epimorphin_CS"/>
</dbReference>
<evidence type="ECO:0000256" key="11">
    <source>
        <dbReference type="SAM" id="MobiDB-lite"/>
    </source>
</evidence>
<dbReference type="SUPFAM" id="SSF47661">
    <property type="entry name" value="t-snare proteins"/>
    <property type="match status" value="1"/>
</dbReference>
<protein>
    <recommendedName>
        <fullName evidence="3">Nascent polypeptide-associated complex subunit alpha</fullName>
    </recommendedName>
    <alternativeName>
        <fullName evidence="8">Alpha-NAC</fullName>
    </alternativeName>
</protein>
<dbReference type="Pfam" id="PF01849">
    <property type="entry name" value="NAC"/>
    <property type="match status" value="1"/>
</dbReference>
<dbReference type="InterPro" id="IPR010989">
    <property type="entry name" value="SNARE"/>
</dbReference>
<dbReference type="GO" id="GO:0006886">
    <property type="term" value="P:intracellular protein transport"/>
    <property type="evidence" value="ECO:0007669"/>
    <property type="project" value="InterPro"/>
</dbReference>
<evidence type="ECO:0000256" key="2">
    <source>
        <dbReference type="ARBA" id="ARBA00009882"/>
    </source>
</evidence>
<feature type="domain" description="T-SNARE coiled-coil homology" evidence="12">
    <location>
        <begin position="644"/>
        <end position="706"/>
    </location>
</feature>
<dbReference type="PROSITE" id="PS51151">
    <property type="entry name" value="NAC_AB"/>
    <property type="match status" value="1"/>
</dbReference>
<dbReference type="SMART" id="SM01407">
    <property type="entry name" value="NAC"/>
    <property type="match status" value="1"/>
</dbReference>
<evidence type="ECO:0000256" key="4">
    <source>
        <dbReference type="ARBA" id="ARBA00022603"/>
    </source>
</evidence>
<dbReference type="GO" id="GO:0016192">
    <property type="term" value="P:vesicle-mediated transport"/>
    <property type="evidence" value="ECO:0007669"/>
    <property type="project" value="InterPro"/>
</dbReference>
<comment type="similarity">
    <text evidence="1 10">Belongs to the syntaxin family.</text>
</comment>
<dbReference type="SUPFAM" id="SSF53335">
    <property type="entry name" value="S-adenosyl-L-methionine-dependent methyltransferases"/>
    <property type="match status" value="1"/>
</dbReference>
<feature type="binding site" evidence="9">
    <location>
        <position position="106"/>
    </location>
    <ligand>
        <name>S-adenosyl-L-methionine</name>
        <dbReference type="ChEBI" id="CHEBI:59789"/>
    </ligand>
</feature>
<dbReference type="GO" id="GO:0005854">
    <property type="term" value="C:nascent polypeptide-associated complex"/>
    <property type="evidence" value="ECO:0007669"/>
    <property type="project" value="InterPro"/>
</dbReference>
<dbReference type="GO" id="GO:0016020">
    <property type="term" value="C:membrane"/>
    <property type="evidence" value="ECO:0007669"/>
    <property type="project" value="InterPro"/>
</dbReference>
<keyword evidence="5 9" id="KW-0808">Transferase</keyword>
<dbReference type="CDD" id="cd02440">
    <property type="entry name" value="AdoMet_MTases"/>
    <property type="match status" value="1"/>
</dbReference>
<dbReference type="AlphaFoldDB" id="A0A9N8WQ65"/>
<evidence type="ECO:0000256" key="8">
    <source>
        <dbReference type="ARBA" id="ARBA00030300"/>
    </source>
</evidence>
<dbReference type="SMART" id="SM00397">
    <property type="entry name" value="t_SNARE"/>
    <property type="match status" value="1"/>
</dbReference>
<dbReference type="InterPro" id="IPR002715">
    <property type="entry name" value="Nas_poly-pep-assoc_cplx_dom"/>
</dbReference>
<dbReference type="GO" id="GO:0000179">
    <property type="term" value="F:rRNA (adenine-N6,N6-)-dimethyltransferase activity"/>
    <property type="evidence" value="ECO:0007669"/>
    <property type="project" value="UniProtKB-UniRule"/>
</dbReference>
<dbReference type="CDD" id="cd15845">
    <property type="entry name" value="SNARE_syntaxin16"/>
    <property type="match status" value="1"/>
</dbReference>
<feature type="region of interest" description="Disordered" evidence="11">
    <location>
        <begin position="260"/>
        <end position="322"/>
    </location>
</feature>
<evidence type="ECO:0000259" key="13">
    <source>
        <dbReference type="PROSITE" id="PS51151"/>
    </source>
</evidence>
<dbReference type="Gene3D" id="2.20.70.30">
    <property type="entry name" value="Nascent polypeptide-associated complex domain"/>
    <property type="match status" value="1"/>
</dbReference>
<dbReference type="InterPro" id="IPR020598">
    <property type="entry name" value="rRNA_Ade_methylase_Trfase_N"/>
</dbReference>
<organism evidence="14 15">
    <name type="scientific">Funneliformis mosseae</name>
    <name type="common">Endomycorrhizal fungus</name>
    <name type="synonym">Glomus mosseae</name>
    <dbReference type="NCBI Taxonomy" id="27381"/>
    <lineage>
        <taxon>Eukaryota</taxon>
        <taxon>Fungi</taxon>
        <taxon>Fungi incertae sedis</taxon>
        <taxon>Mucoromycota</taxon>
        <taxon>Glomeromycotina</taxon>
        <taxon>Glomeromycetes</taxon>
        <taxon>Glomerales</taxon>
        <taxon>Glomeraceae</taxon>
        <taxon>Funneliformis</taxon>
    </lineage>
</organism>
<evidence type="ECO:0000256" key="1">
    <source>
        <dbReference type="ARBA" id="ARBA00009063"/>
    </source>
</evidence>
<dbReference type="InterPro" id="IPR006011">
    <property type="entry name" value="Syntaxin_N"/>
</dbReference>
<dbReference type="GO" id="GO:0003723">
    <property type="term" value="F:RNA binding"/>
    <property type="evidence" value="ECO:0007669"/>
    <property type="project" value="UniProtKB-UniRule"/>
</dbReference>
<dbReference type="GO" id="GO:0005484">
    <property type="term" value="F:SNAP receptor activity"/>
    <property type="evidence" value="ECO:0007669"/>
    <property type="project" value="InterPro"/>
</dbReference>
<dbReference type="FunFam" id="2.20.70.30:FF:000002">
    <property type="entry name" value="Nascent polypeptide-associated complex (NAC), alpha subunit"/>
    <property type="match status" value="1"/>
</dbReference>
<feature type="binding site" evidence="9">
    <location>
        <position position="136"/>
    </location>
    <ligand>
        <name>S-adenosyl-L-methionine</name>
        <dbReference type="ChEBI" id="CHEBI:59789"/>
    </ligand>
</feature>
<dbReference type="PROSITE" id="PS00914">
    <property type="entry name" value="SYNTAXIN"/>
    <property type="match status" value="1"/>
</dbReference>
<name>A0A9N8WQ65_FUNMO</name>
<evidence type="ECO:0000256" key="3">
    <source>
        <dbReference type="ARBA" id="ARBA00014437"/>
    </source>
</evidence>
<accession>A0A9N8WQ65</accession>
<keyword evidence="15" id="KW-1185">Reference proteome</keyword>
<dbReference type="PANTHER" id="PTHR21713">
    <property type="entry name" value="NASCENT POLYPEPTIDE ASSOCIATED COMPLEX ALPHA SUBUNIT-RELATED"/>
    <property type="match status" value="1"/>
</dbReference>
<dbReference type="Proteomes" id="UP000789375">
    <property type="component" value="Unassembled WGS sequence"/>
</dbReference>
<dbReference type="InterPro" id="IPR029063">
    <property type="entry name" value="SAM-dependent_MTases_sf"/>
</dbReference>
<feature type="binding site" evidence="9">
    <location>
        <position position="30"/>
    </location>
    <ligand>
        <name>S-adenosyl-L-methionine</name>
        <dbReference type="ChEBI" id="CHEBI:59789"/>
    </ligand>
</feature>
<feature type="domain" description="NAC-A/B" evidence="13">
    <location>
        <begin position="328"/>
        <end position="393"/>
    </location>
</feature>
<gene>
    <name evidence="14" type="ORF">FMOSSE_LOCUS3700</name>
</gene>
<comment type="caution">
    <text evidence="14">The sequence shown here is derived from an EMBL/GenBank/DDBJ whole genome shotgun (WGS) entry which is preliminary data.</text>
</comment>
<dbReference type="InterPro" id="IPR020596">
    <property type="entry name" value="rRNA_Ade_Mease_Trfase_CS"/>
</dbReference>
<keyword evidence="7 9" id="KW-0694">RNA-binding</keyword>
<feature type="binding site" evidence="9">
    <location>
        <position position="32"/>
    </location>
    <ligand>
        <name>S-adenosyl-L-methionine</name>
        <dbReference type="ChEBI" id="CHEBI:59789"/>
    </ligand>
</feature>
<feature type="compositionally biased region" description="Basic and acidic residues" evidence="11">
    <location>
        <begin position="260"/>
        <end position="270"/>
    </location>
</feature>
<comment type="similarity">
    <text evidence="2">Belongs to the NAC-alpha family.</text>
</comment>
<dbReference type="CDD" id="cd22054">
    <property type="entry name" value="NAC_NACA"/>
    <property type="match status" value="1"/>
</dbReference>
<dbReference type="InterPro" id="IPR000727">
    <property type="entry name" value="T_SNARE_dom"/>
</dbReference>
<dbReference type="InterPro" id="IPR016641">
    <property type="entry name" value="EGD2/NACA0like"/>
</dbReference>
<reference evidence="14" key="1">
    <citation type="submission" date="2021-06" db="EMBL/GenBank/DDBJ databases">
        <authorList>
            <person name="Kallberg Y."/>
            <person name="Tangrot J."/>
            <person name="Rosling A."/>
        </authorList>
    </citation>
    <scope>NUCLEOTIDE SEQUENCE</scope>
    <source>
        <strain evidence="14">87-6 pot B 2015</strain>
    </source>
</reference>
<dbReference type="SMART" id="SM00503">
    <property type="entry name" value="SynN"/>
    <property type="match status" value="1"/>
</dbReference>
<dbReference type="PROSITE" id="PS01131">
    <property type="entry name" value="RRNA_A_DIMETH"/>
    <property type="match status" value="1"/>
</dbReference>
<dbReference type="InterPro" id="IPR038187">
    <property type="entry name" value="NAC_A/B_dom_sf"/>
</dbReference>
<evidence type="ECO:0000256" key="10">
    <source>
        <dbReference type="RuleBase" id="RU003858"/>
    </source>
</evidence>
<sequence length="710" mass="79328">MIPKQLPRLLGVRDLVKIYGLTARAQLSQNFILDKNITDKIVKCANISQNDKLVIEVGPGPGSLTRSLLETGISNIVAIEKDSRFLPVLMQLVEVSEHTLKIIKGDMLKIDHEKIMEAAQIRETLSSDSSLHLIGNLPFNVATPLLGQWINMLSNRSGIFKFPNIKMTLMFQKEVGDRIVADTTSSRRGRMSVLVQSFCDVKKIYEVPSSVFVPRPKVDASVIQLTALKNPLLQGKISPSDIMESTDRIVEITDENKIEEINDETKKENIESESISSNSKQIVEESTDKKKTATVESEEDSEEDLPELEEETMVPPGITPADISKIQSRGEKKARKAMLKLGLKVVPGINRVTIRRPKNILFVVSNPDVYKSANSDCYIVFGEAKIEDLNSQAQANAAQQFQAAEAAATAQEVTKVDEETVEEDEDDLNVDESNVEAKDIELVMSQANVSRPKAVKALKNNTTSSNGYDSYNTSEHTGLIESSDHVIELSVLPPKWVDIVGEVDDDIEQIKNLIPTLESLHKKHVLPGFDDRTTEEDEIERLTDEITHLFQQCQRKIKRIAESLSSAASNQERAMSKNIQTSLASKLQDLSSGFRKQQALYMKKLKGRESKSSGLFSIESNDSNEDDLELGFTSNQLAVVESSEAIISQREREINEIAKSIYTIAEIFRDLQALVIDQGTLLDRIDYNVEQMNVDVKSAVRELDKPRRHH</sequence>
<dbReference type="Gene3D" id="1.10.8.10">
    <property type="entry name" value="DNA helicase RuvA subunit, C-terminal domain"/>
    <property type="match status" value="1"/>
</dbReference>
<feature type="compositionally biased region" description="Acidic residues" evidence="11">
    <location>
        <begin position="296"/>
        <end position="312"/>
    </location>
</feature>
<dbReference type="Gene3D" id="1.20.58.70">
    <property type="match status" value="1"/>
</dbReference>